<proteinExistence type="predicted"/>
<sequence>MLPRVRSTRQGDDMTLRGAGALLLSVLLVGCATPRVVRLDTGQGEPIVYLPPKSAKPVEVDEDAFRRVMTRLVLDMRFSLHDGAAERPRVRLASWDSGPQSAGSDYGDWCSRQDSPGECLTLLEGGFSFLDAKARRQMALAFAWDGVWDGVQDAVKEVVNPLALKAMLTSAMAAYMFLIVAPEPVTKVVAVALTTFVLAYLGVDAFMGLVEGWQRLSADADRAESFRELEYAGHRFGRVMGENGARVLILALTAALSGGAASMASKGPTLPGFASAALAAEAQAGFRLSAAMAGGVRSITVAEGVMTVGLAPHAVAMTARGPGSEKSPRTDSTSSEQILTNQLPDLLPEELEIASSLGVQPVSVDSAQFARYARGERVKWVLTQEGQLRIVPHRWSEVEISHAVASGGKPVVAAGEAELAVHGTTYFGIRITPQSGHYLKGASEAMSRRVVELGRKAFAQYGITFPP</sequence>
<dbReference type="EMBL" id="CP000113">
    <property type="protein sequence ID" value="ABF91446.1"/>
    <property type="molecule type" value="Genomic_DNA"/>
</dbReference>
<name>Q1CY89_MYXXD</name>
<dbReference type="eggNOG" id="COG3209">
    <property type="taxonomic scope" value="Bacteria"/>
</dbReference>
<evidence type="ECO:0000313" key="1">
    <source>
        <dbReference type="EMBL" id="ABF91446.1"/>
    </source>
</evidence>
<dbReference type="STRING" id="246197.MXAN_6511"/>
<dbReference type="EnsemblBacteria" id="ABF91446">
    <property type="protein sequence ID" value="ABF91446"/>
    <property type="gene ID" value="MXAN_6511"/>
</dbReference>
<accession>Q1CY89</accession>
<dbReference type="OrthoDB" id="5385235at2"/>
<dbReference type="Proteomes" id="UP000002402">
    <property type="component" value="Chromosome"/>
</dbReference>
<gene>
    <name evidence="1" type="ordered locus">MXAN_6511</name>
</gene>
<dbReference type="PROSITE" id="PS51257">
    <property type="entry name" value="PROKAR_LIPOPROTEIN"/>
    <property type="match status" value="1"/>
</dbReference>
<evidence type="ECO:0000313" key="2">
    <source>
        <dbReference type="Proteomes" id="UP000002402"/>
    </source>
</evidence>
<dbReference type="HOGENOM" id="CLU_585037_0_0_7"/>
<reference evidence="1 2" key="1">
    <citation type="journal article" date="2006" name="Proc. Natl. Acad. Sci. U.S.A.">
        <title>Evolution of sensory complexity recorded in a myxobacterial genome.</title>
        <authorList>
            <person name="Goldman B.S."/>
            <person name="Nierman W.C."/>
            <person name="Kaiser D."/>
            <person name="Slater S.C."/>
            <person name="Durkin A.S."/>
            <person name="Eisen J.A."/>
            <person name="Ronning C.M."/>
            <person name="Barbazuk W.B."/>
            <person name="Blanchard M."/>
            <person name="Field C."/>
            <person name="Halling C."/>
            <person name="Hinkle G."/>
            <person name="Iartchuk O."/>
            <person name="Kim H.S."/>
            <person name="Mackenzie C."/>
            <person name="Madupu R."/>
            <person name="Miller N."/>
            <person name="Shvartsbeyn A."/>
            <person name="Sullivan S.A."/>
            <person name="Vaudin M."/>
            <person name="Wiegand R."/>
            <person name="Kaplan H.B."/>
        </authorList>
    </citation>
    <scope>NUCLEOTIDE SEQUENCE [LARGE SCALE GENOMIC DNA]</scope>
    <source>
        <strain evidence="2">DK1622</strain>
    </source>
</reference>
<organism evidence="1 2">
    <name type="scientific">Myxococcus xanthus (strain DK1622)</name>
    <dbReference type="NCBI Taxonomy" id="246197"/>
    <lineage>
        <taxon>Bacteria</taxon>
        <taxon>Pseudomonadati</taxon>
        <taxon>Myxococcota</taxon>
        <taxon>Myxococcia</taxon>
        <taxon>Myxococcales</taxon>
        <taxon>Cystobacterineae</taxon>
        <taxon>Myxococcaceae</taxon>
        <taxon>Myxococcus</taxon>
    </lineage>
</organism>
<dbReference type="AlphaFoldDB" id="Q1CY89"/>
<dbReference type="eggNOG" id="COG4223">
    <property type="taxonomic scope" value="Bacteria"/>
</dbReference>
<keyword evidence="1" id="KW-0449">Lipoprotein</keyword>
<dbReference type="KEGG" id="mxa:MXAN_6511"/>
<protein>
    <submittedName>
        <fullName evidence="1">Lipoprotein</fullName>
    </submittedName>
</protein>
<keyword evidence="2" id="KW-1185">Reference proteome</keyword>